<dbReference type="InterPro" id="IPR017778">
    <property type="entry name" value="ABC_transptr_urea_perm_UrtC"/>
</dbReference>
<dbReference type="EMBL" id="DSPX01000194">
    <property type="protein sequence ID" value="HGG02642.1"/>
    <property type="molecule type" value="Genomic_DNA"/>
</dbReference>
<dbReference type="InterPro" id="IPR001851">
    <property type="entry name" value="ABC_transp_permease"/>
</dbReference>
<dbReference type="Pfam" id="PF02653">
    <property type="entry name" value="BPD_transp_2"/>
    <property type="match status" value="1"/>
</dbReference>
<protein>
    <submittedName>
        <fullName evidence="7">Urea ABC transporter permease subunit UrtC</fullName>
    </submittedName>
</protein>
<comment type="caution">
    <text evidence="7">The sequence shown here is derived from an EMBL/GenBank/DDBJ whole genome shotgun (WGS) entry which is preliminary data.</text>
</comment>
<keyword evidence="5 6" id="KW-0472">Membrane</keyword>
<reference evidence="7" key="1">
    <citation type="journal article" date="2020" name="mSystems">
        <title>Genome- and Community-Level Interaction Insights into Carbon Utilization and Element Cycling Functions of Hydrothermarchaeota in Hydrothermal Sediment.</title>
        <authorList>
            <person name="Zhou Z."/>
            <person name="Liu Y."/>
            <person name="Xu W."/>
            <person name="Pan J."/>
            <person name="Luo Z.H."/>
            <person name="Li M."/>
        </authorList>
    </citation>
    <scope>NUCLEOTIDE SEQUENCE [LARGE SCALE GENOMIC DNA]</scope>
    <source>
        <strain evidence="7">SpSt-374</strain>
    </source>
</reference>
<organism evidence="7">
    <name type="scientific">Planktothricoides sp. SpSt-374</name>
    <dbReference type="NCBI Taxonomy" id="2282167"/>
    <lineage>
        <taxon>Bacteria</taxon>
        <taxon>Bacillati</taxon>
        <taxon>Cyanobacteriota</taxon>
        <taxon>Cyanophyceae</taxon>
        <taxon>Oscillatoriophycideae</taxon>
        <taxon>Oscillatoriales</taxon>
        <taxon>Oscillatoriaceae</taxon>
        <taxon>Planktothricoides</taxon>
    </lineage>
</organism>
<sequence>MKPNKIADDATALPPWEQLWAKIYTFSQQQPRWFEISLVGGAALFLIVIMPLLLSDFRLDLLQRYLALAIVALGIDLIWGYTGMLSLGHGIFFALGGYAIAMHIKLQIPATASNQLPEFMNLYGVTKLPWFWHPFDSFPLTIIAVFLIPAILAAFLGYLVFRNRIRGVYFSILTQAATIVFFNFFNGQQKLFNGTNGLTDFQTILGFPISDNKTQYGFYIITVLLLVGGYALCRWLTTGRFGRLLVAIRDDETRVRFSGYDPTGYKVLVFAISAALAGIGGAMFTLRTGIISPRAMDIAFSIEMVIWVAVGGRATLVGAILGALLVNYGKSLFSEKFPDIWLFFQGAMFLIVVLVLPNGIIGWLRTEGIDLFRKIIRRPRYVATYPQLEEDPEIQRERETLEP</sequence>
<feature type="transmembrane region" description="Helical" evidence="6">
    <location>
        <begin position="138"/>
        <end position="161"/>
    </location>
</feature>
<dbReference type="NCBIfam" id="TIGR03408">
    <property type="entry name" value="urea_trans_UrtC"/>
    <property type="match status" value="1"/>
</dbReference>
<feature type="transmembrane region" description="Helical" evidence="6">
    <location>
        <begin position="33"/>
        <end position="53"/>
    </location>
</feature>
<evidence type="ECO:0000256" key="1">
    <source>
        <dbReference type="ARBA" id="ARBA00004651"/>
    </source>
</evidence>
<keyword evidence="4 6" id="KW-1133">Transmembrane helix</keyword>
<name>A0A7C3ZMI6_9CYAN</name>
<evidence type="ECO:0000256" key="4">
    <source>
        <dbReference type="ARBA" id="ARBA00022989"/>
    </source>
</evidence>
<dbReference type="GO" id="GO:0005886">
    <property type="term" value="C:plasma membrane"/>
    <property type="evidence" value="ECO:0007669"/>
    <property type="project" value="UniProtKB-SubCell"/>
</dbReference>
<evidence type="ECO:0000256" key="5">
    <source>
        <dbReference type="ARBA" id="ARBA00023136"/>
    </source>
</evidence>
<feature type="transmembrane region" description="Helical" evidence="6">
    <location>
        <begin position="264"/>
        <end position="284"/>
    </location>
</feature>
<dbReference type="CDD" id="cd06581">
    <property type="entry name" value="TM_PBP1_LivM_like"/>
    <property type="match status" value="1"/>
</dbReference>
<keyword evidence="2" id="KW-1003">Cell membrane</keyword>
<feature type="transmembrane region" description="Helical" evidence="6">
    <location>
        <begin position="304"/>
        <end position="328"/>
    </location>
</feature>
<feature type="transmembrane region" description="Helical" evidence="6">
    <location>
        <begin position="65"/>
        <end position="81"/>
    </location>
</feature>
<keyword evidence="3 6" id="KW-0812">Transmembrane</keyword>
<dbReference type="AlphaFoldDB" id="A0A7C3ZMI6"/>
<evidence type="ECO:0000256" key="6">
    <source>
        <dbReference type="SAM" id="Phobius"/>
    </source>
</evidence>
<feature type="transmembrane region" description="Helical" evidence="6">
    <location>
        <begin position="216"/>
        <end position="233"/>
    </location>
</feature>
<dbReference type="GO" id="GO:0015658">
    <property type="term" value="F:branched-chain amino acid transmembrane transporter activity"/>
    <property type="evidence" value="ECO:0007669"/>
    <property type="project" value="InterPro"/>
</dbReference>
<proteinExistence type="predicted"/>
<evidence type="ECO:0000256" key="3">
    <source>
        <dbReference type="ARBA" id="ARBA00022692"/>
    </source>
</evidence>
<feature type="transmembrane region" description="Helical" evidence="6">
    <location>
        <begin position="87"/>
        <end position="104"/>
    </location>
</feature>
<evidence type="ECO:0000313" key="7">
    <source>
        <dbReference type="EMBL" id="HGG02642.1"/>
    </source>
</evidence>
<accession>A0A7C3ZMI6</accession>
<feature type="transmembrane region" description="Helical" evidence="6">
    <location>
        <begin position="340"/>
        <end position="364"/>
    </location>
</feature>
<dbReference type="InterPro" id="IPR043428">
    <property type="entry name" value="LivM-like"/>
</dbReference>
<comment type="subcellular location">
    <subcellularLocation>
        <location evidence="1">Cell membrane</location>
        <topology evidence="1">Multi-pass membrane protein</topology>
    </subcellularLocation>
</comment>
<dbReference type="PANTHER" id="PTHR30482:SF4">
    <property type="entry name" value="SLR1201 PROTEIN"/>
    <property type="match status" value="1"/>
</dbReference>
<evidence type="ECO:0000256" key="2">
    <source>
        <dbReference type="ARBA" id="ARBA00022475"/>
    </source>
</evidence>
<gene>
    <name evidence="7" type="primary">urtC</name>
    <name evidence="7" type="ORF">ENR15_18865</name>
</gene>
<dbReference type="PANTHER" id="PTHR30482">
    <property type="entry name" value="HIGH-AFFINITY BRANCHED-CHAIN AMINO ACID TRANSPORT SYSTEM PERMEASE"/>
    <property type="match status" value="1"/>
</dbReference>